<dbReference type="Gene3D" id="3.40.50.1000">
    <property type="entry name" value="HAD superfamily/HAD-like"/>
    <property type="match status" value="1"/>
</dbReference>
<dbReference type="OrthoDB" id="19045at2759"/>
<dbReference type="InterPro" id="IPR006549">
    <property type="entry name" value="HAD-SF_hydro_IIIA"/>
</dbReference>
<evidence type="ECO:0008006" key="4">
    <source>
        <dbReference type="Google" id="ProtNLM"/>
    </source>
</evidence>
<gene>
    <name evidence="2" type="ORF">pdam_00022453</name>
</gene>
<reference evidence="2 3" key="1">
    <citation type="journal article" date="2018" name="Sci. Rep.">
        <title>Comparative analysis of the Pocillopora damicornis genome highlights role of immune system in coral evolution.</title>
        <authorList>
            <person name="Cunning R."/>
            <person name="Bay R.A."/>
            <person name="Gillette P."/>
            <person name="Baker A.C."/>
            <person name="Traylor-Knowles N."/>
        </authorList>
    </citation>
    <scope>NUCLEOTIDE SEQUENCE [LARGE SCALE GENOMIC DNA]</scope>
    <source>
        <strain evidence="2">RSMAS</strain>
        <tissue evidence="2">Whole animal</tissue>
    </source>
</reference>
<organism evidence="2 3">
    <name type="scientific">Pocillopora damicornis</name>
    <name type="common">Cauliflower coral</name>
    <name type="synonym">Millepora damicornis</name>
    <dbReference type="NCBI Taxonomy" id="46731"/>
    <lineage>
        <taxon>Eukaryota</taxon>
        <taxon>Metazoa</taxon>
        <taxon>Cnidaria</taxon>
        <taxon>Anthozoa</taxon>
        <taxon>Hexacorallia</taxon>
        <taxon>Scleractinia</taxon>
        <taxon>Astrocoeniina</taxon>
        <taxon>Pocilloporidae</taxon>
        <taxon>Pocillopora</taxon>
    </lineage>
</organism>
<proteinExistence type="predicted"/>
<feature type="region of interest" description="Disordered" evidence="1">
    <location>
        <begin position="1"/>
        <end position="22"/>
    </location>
</feature>
<dbReference type="GO" id="GO:0046403">
    <property type="term" value="F:polynucleotide 3'-phosphatase activity"/>
    <property type="evidence" value="ECO:0007669"/>
    <property type="project" value="TreeGrafter"/>
</dbReference>
<evidence type="ECO:0000313" key="2">
    <source>
        <dbReference type="EMBL" id="RMX40463.1"/>
    </source>
</evidence>
<dbReference type="PANTHER" id="PTHR12083:SF9">
    <property type="entry name" value="BIFUNCTIONAL POLYNUCLEOTIDE PHOSPHATASE_KINASE"/>
    <property type="match status" value="1"/>
</dbReference>
<dbReference type="InterPro" id="IPR006551">
    <property type="entry name" value="Polynucleotide_phosphatase"/>
</dbReference>
<keyword evidence="3" id="KW-1185">Reference proteome</keyword>
<dbReference type="Pfam" id="PF08645">
    <property type="entry name" value="PNK3P"/>
    <property type="match status" value="1"/>
</dbReference>
<dbReference type="AlphaFoldDB" id="A0A3M6TGE6"/>
<dbReference type="GO" id="GO:0046404">
    <property type="term" value="F:ATP-dependent polydeoxyribonucleotide 5'-hydroxyl-kinase activity"/>
    <property type="evidence" value="ECO:0007669"/>
    <property type="project" value="TreeGrafter"/>
</dbReference>
<dbReference type="STRING" id="46731.A0A3M6TGE6"/>
<sequence length="242" mass="27153">MEGSSKSVKRKIEEVDADASDEKSLGIKRFLRAPRKGEDITSSDVSQSHGKSNLPPTWKWKGTLLYYVSQKIQPSQQIAAFDFDGTLAKTSLFKHGPDAWSLLYPSCVEKLTTLHRDGYKLVIFTNQAAIGKAKASKQKVMDEKKGRLIGFVKKVALPFQIFVATSKDCYRKPNTGMWEFFCQKCNGDMKVNKEKSFFVGDAAGRAKDHGASDKEFAANCGLTFYTEDEFFMKDALKSKEIE</sequence>
<dbReference type="NCBIfam" id="TIGR01664">
    <property type="entry name" value="DNA-3'-Pase"/>
    <property type="match status" value="1"/>
</dbReference>
<dbReference type="EMBL" id="RCHS01003630">
    <property type="protein sequence ID" value="RMX40463.1"/>
    <property type="molecule type" value="Genomic_DNA"/>
</dbReference>
<protein>
    <recommendedName>
        <fullName evidence="4">PNK FHA domain-containing protein</fullName>
    </recommendedName>
</protein>
<dbReference type="InterPro" id="IPR036412">
    <property type="entry name" value="HAD-like_sf"/>
</dbReference>
<name>A0A3M6TGE6_POCDA</name>
<dbReference type="InterPro" id="IPR023214">
    <property type="entry name" value="HAD_sf"/>
</dbReference>
<dbReference type="GO" id="GO:0006281">
    <property type="term" value="P:DNA repair"/>
    <property type="evidence" value="ECO:0007669"/>
    <property type="project" value="TreeGrafter"/>
</dbReference>
<accession>A0A3M6TGE6</accession>
<dbReference type="InterPro" id="IPR013954">
    <property type="entry name" value="PNK3P"/>
</dbReference>
<dbReference type="NCBIfam" id="TIGR01662">
    <property type="entry name" value="HAD-SF-IIIA"/>
    <property type="match status" value="1"/>
</dbReference>
<feature type="compositionally biased region" description="Basic and acidic residues" evidence="1">
    <location>
        <begin position="10"/>
        <end position="22"/>
    </location>
</feature>
<evidence type="ECO:0000313" key="3">
    <source>
        <dbReference type="Proteomes" id="UP000275408"/>
    </source>
</evidence>
<dbReference type="Proteomes" id="UP000275408">
    <property type="component" value="Unassembled WGS sequence"/>
</dbReference>
<dbReference type="PANTHER" id="PTHR12083">
    <property type="entry name" value="BIFUNCTIONAL POLYNUCLEOTIDE PHOSPHATASE/KINASE"/>
    <property type="match status" value="1"/>
</dbReference>
<evidence type="ECO:0000256" key="1">
    <source>
        <dbReference type="SAM" id="MobiDB-lite"/>
    </source>
</evidence>
<dbReference type="GO" id="GO:0003690">
    <property type="term" value="F:double-stranded DNA binding"/>
    <property type="evidence" value="ECO:0007669"/>
    <property type="project" value="TreeGrafter"/>
</dbReference>
<dbReference type="SUPFAM" id="SSF56784">
    <property type="entry name" value="HAD-like"/>
    <property type="match status" value="1"/>
</dbReference>
<comment type="caution">
    <text evidence="2">The sequence shown here is derived from an EMBL/GenBank/DDBJ whole genome shotgun (WGS) entry which is preliminary data.</text>
</comment>